<dbReference type="Proteomes" id="UP000790709">
    <property type="component" value="Unassembled WGS sequence"/>
</dbReference>
<sequence length="318" mass="36677">MHFFIPETLSQWPWPRRLNSRYKEVGASSRAWVNSFNALDVKAQRAFDLCDFNQLRACCDMMNLFFVFDDLSDCEAGPVVRQQASIIMDALMNPASPRPQGECVVGEITRQFWSHTLQFAKPSPLTQRRFIESFDSYTAAVAVQAEDRDRDHIRDFESYLVVRRDTIGTYPCFVFLELGMDLPEDVLNHPLILELERCITDMICLANDLYSYNVEQARGDDGHNAVTVVMYDFDLDLDGALAWIDKYCQALEAEFMENAIRVPSWGEEIDAQVARYIDGLGNWARANEAWSFETPRYFGNEGLLIQKHRKVELLPKRL</sequence>
<reference evidence="1" key="1">
    <citation type="journal article" date="2021" name="New Phytol.">
        <title>Evolutionary innovations through gain and loss of genes in the ectomycorrhizal Boletales.</title>
        <authorList>
            <person name="Wu G."/>
            <person name="Miyauchi S."/>
            <person name="Morin E."/>
            <person name="Kuo A."/>
            <person name="Drula E."/>
            <person name="Varga T."/>
            <person name="Kohler A."/>
            <person name="Feng B."/>
            <person name="Cao Y."/>
            <person name="Lipzen A."/>
            <person name="Daum C."/>
            <person name="Hundley H."/>
            <person name="Pangilinan J."/>
            <person name="Johnson J."/>
            <person name="Barry K."/>
            <person name="LaButti K."/>
            <person name="Ng V."/>
            <person name="Ahrendt S."/>
            <person name="Min B."/>
            <person name="Choi I.G."/>
            <person name="Park H."/>
            <person name="Plett J.M."/>
            <person name="Magnuson J."/>
            <person name="Spatafora J.W."/>
            <person name="Nagy L.G."/>
            <person name="Henrissat B."/>
            <person name="Grigoriev I.V."/>
            <person name="Yang Z.L."/>
            <person name="Xu J."/>
            <person name="Martin F.M."/>
        </authorList>
    </citation>
    <scope>NUCLEOTIDE SEQUENCE</scope>
    <source>
        <strain evidence="1">KUC20120723A-06</strain>
    </source>
</reference>
<accession>A0ACB8BVW5</accession>
<gene>
    <name evidence="1" type="ORF">BV22DRAFT_1003730</name>
</gene>
<dbReference type="EMBL" id="MU266346">
    <property type="protein sequence ID" value="KAH7928993.1"/>
    <property type="molecule type" value="Genomic_DNA"/>
</dbReference>
<keyword evidence="2" id="KW-1185">Reference proteome</keyword>
<proteinExistence type="predicted"/>
<organism evidence="1 2">
    <name type="scientific">Leucogyrophana mollusca</name>
    <dbReference type="NCBI Taxonomy" id="85980"/>
    <lineage>
        <taxon>Eukaryota</taxon>
        <taxon>Fungi</taxon>
        <taxon>Dikarya</taxon>
        <taxon>Basidiomycota</taxon>
        <taxon>Agaricomycotina</taxon>
        <taxon>Agaricomycetes</taxon>
        <taxon>Agaricomycetidae</taxon>
        <taxon>Boletales</taxon>
        <taxon>Boletales incertae sedis</taxon>
        <taxon>Leucogyrophana</taxon>
    </lineage>
</organism>
<comment type="caution">
    <text evidence="1">The sequence shown here is derived from an EMBL/GenBank/DDBJ whole genome shotgun (WGS) entry which is preliminary data.</text>
</comment>
<evidence type="ECO:0000313" key="2">
    <source>
        <dbReference type="Proteomes" id="UP000790709"/>
    </source>
</evidence>
<evidence type="ECO:0000313" key="1">
    <source>
        <dbReference type="EMBL" id="KAH7928993.1"/>
    </source>
</evidence>
<name>A0ACB8BVW5_9AGAM</name>
<protein>
    <submittedName>
        <fullName evidence="1">Terpenoid synthase</fullName>
    </submittedName>
</protein>